<reference evidence="3" key="1">
    <citation type="submission" date="2021-07" db="EMBL/GenBank/DDBJ databases">
        <title>Genome Resource of American Ginseng Black Spot Pathogen Alternaria panax.</title>
        <authorList>
            <person name="Qiu C."/>
            <person name="Wang W."/>
            <person name="Liu Z."/>
        </authorList>
    </citation>
    <scope>NUCLEOTIDE SEQUENCE</scope>
    <source>
        <strain evidence="3">BNCC115425</strain>
    </source>
</reference>
<feature type="region of interest" description="Disordered" evidence="1">
    <location>
        <begin position="69"/>
        <end position="101"/>
    </location>
</feature>
<feature type="region of interest" description="Disordered" evidence="1">
    <location>
        <begin position="32"/>
        <end position="55"/>
    </location>
</feature>
<evidence type="ECO:0000256" key="1">
    <source>
        <dbReference type="SAM" id="MobiDB-lite"/>
    </source>
</evidence>
<keyword evidence="2" id="KW-1133">Transmembrane helix</keyword>
<protein>
    <submittedName>
        <fullName evidence="3">Uncharacterized protein</fullName>
    </submittedName>
</protein>
<accession>A0AAD4IDJ5</accession>
<name>A0AAD4IDJ5_9PLEO</name>
<dbReference type="Proteomes" id="UP001199106">
    <property type="component" value="Unassembled WGS sequence"/>
</dbReference>
<feature type="transmembrane region" description="Helical" evidence="2">
    <location>
        <begin position="6"/>
        <end position="28"/>
    </location>
</feature>
<evidence type="ECO:0000256" key="2">
    <source>
        <dbReference type="SAM" id="Phobius"/>
    </source>
</evidence>
<proteinExistence type="predicted"/>
<dbReference type="AlphaFoldDB" id="A0AAD4IDJ5"/>
<comment type="caution">
    <text evidence="3">The sequence shown here is derived from an EMBL/GenBank/DDBJ whole genome shotgun (WGS) entry which is preliminary data.</text>
</comment>
<feature type="compositionally biased region" description="Polar residues" evidence="1">
    <location>
        <begin position="43"/>
        <end position="55"/>
    </location>
</feature>
<keyword evidence="4" id="KW-1185">Reference proteome</keyword>
<sequence length="192" mass="20316">MALSGPATAGLIMAIVVILLFSLAALYYTKRRSRQNAPPKATDPTSPTDSGSPAISSLLRLKGINKRSEISDPQHQDHEQHHTRFPSLEQGPGPTLITFADPETRTISTIRAVIATPMKSSSSARVQPSNSAASNNRSSLHQAVLDVGAGDGQKSDNAAVEEVVDVTTAKDLKHNPVGKAYAGTWPVRDANG</sequence>
<dbReference type="EMBL" id="JAANER010000003">
    <property type="protein sequence ID" value="KAG9192553.1"/>
    <property type="molecule type" value="Genomic_DNA"/>
</dbReference>
<keyword evidence="2" id="KW-0812">Transmembrane</keyword>
<feature type="region of interest" description="Disordered" evidence="1">
    <location>
        <begin position="118"/>
        <end position="137"/>
    </location>
</feature>
<gene>
    <name evidence="3" type="ORF">G6011_11287</name>
</gene>
<keyword evidence="2" id="KW-0472">Membrane</keyword>
<feature type="compositionally biased region" description="Polar residues" evidence="1">
    <location>
        <begin position="118"/>
        <end position="128"/>
    </location>
</feature>
<organism evidence="3 4">
    <name type="scientific">Alternaria panax</name>
    <dbReference type="NCBI Taxonomy" id="48097"/>
    <lineage>
        <taxon>Eukaryota</taxon>
        <taxon>Fungi</taxon>
        <taxon>Dikarya</taxon>
        <taxon>Ascomycota</taxon>
        <taxon>Pezizomycotina</taxon>
        <taxon>Dothideomycetes</taxon>
        <taxon>Pleosporomycetidae</taxon>
        <taxon>Pleosporales</taxon>
        <taxon>Pleosporineae</taxon>
        <taxon>Pleosporaceae</taxon>
        <taxon>Alternaria</taxon>
        <taxon>Alternaria sect. Panax</taxon>
    </lineage>
</organism>
<feature type="compositionally biased region" description="Basic and acidic residues" evidence="1">
    <location>
        <begin position="69"/>
        <end position="82"/>
    </location>
</feature>
<evidence type="ECO:0000313" key="4">
    <source>
        <dbReference type="Proteomes" id="UP001199106"/>
    </source>
</evidence>
<evidence type="ECO:0000313" key="3">
    <source>
        <dbReference type="EMBL" id="KAG9192553.1"/>
    </source>
</evidence>